<evidence type="ECO:0000256" key="1">
    <source>
        <dbReference type="SAM" id="SignalP"/>
    </source>
</evidence>
<reference evidence="3 4" key="1">
    <citation type="journal article" date="2017" name="Nature">
        <title>The Apostasia genome and the evolution of orchids.</title>
        <authorList>
            <person name="Zhang G.Q."/>
            <person name="Liu K.W."/>
            <person name="Li Z."/>
            <person name="Lohaus R."/>
            <person name="Hsiao Y.Y."/>
            <person name="Niu S.C."/>
            <person name="Wang J.Y."/>
            <person name="Lin Y.C."/>
            <person name="Xu Q."/>
            <person name="Chen L.J."/>
            <person name="Yoshida K."/>
            <person name="Fujiwara S."/>
            <person name="Wang Z.W."/>
            <person name="Zhang Y.Q."/>
            <person name="Mitsuda N."/>
            <person name="Wang M."/>
            <person name="Liu G.H."/>
            <person name="Pecoraro L."/>
            <person name="Huang H.X."/>
            <person name="Xiao X.J."/>
            <person name="Lin M."/>
            <person name="Wu X.Y."/>
            <person name="Wu W.L."/>
            <person name="Chen Y.Y."/>
            <person name="Chang S.B."/>
            <person name="Sakamoto S."/>
            <person name="Ohme-Takagi M."/>
            <person name="Yagi M."/>
            <person name="Zeng S.J."/>
            <person name="Shen C.Y."/>
            <person name="Yeh C.M."/>
            <person name="Luo Y.B."/>
            <person name="Tsai W.C."/>
            <person name="Van de Peer Y."/>
            <person name="Liu Z.J."/>
        </authorList>
    </citation>
    <scope>NUCLEOTIDE SEQUENCE [LARGE SCALE GENOMIC DNA]</scope>
    <source>
        <strain evidence="4">cv. Shenzhen</strain>
        <tissue evidence="3">Stem</tissue>
    </source>
</reference>
<evidence type="ECO:0000259" key="2">
    <source>
        <dbReference type="PROSITE" id="PS50181"/>
    </source>
</evidence>
<organism evidence="3 4">
    <name type="scientific">Apostasia shenzhenica</name>
    <dbReference type="NCBI Taxonomy" id="1088818"/>
    <lineage>
        <taxon>Eukaryota</taxon>
        <taxon>Viridiplantae</taxon>
        <taxon>Streptophyta</taxon>
        <taxon>Embryophyta</taxon>
        <taxon>Tracheophyta</taxon>
        <taxon>Spermatophyta</taxon>
        <taxon>Magnoliopsida</taxon>
        <taxon>Liliopsida</taxon>
        <taxon>Asparagales</taxon>
        <taxon>Orchidaceae</taxon>
        <taxon>Apostasioideae</taxon>
        <taxon>Apostasia</taxon>
    </lineage>
</organism>
<feature type="domain" description="F-box" evidence="2">
    <location>
        <begin position="88"/>
        <end position="134"/>
    </location>
</feature>
<proteinExistence type="predicted"/>
<sequence>MILWLKPFLPFLLLLIKPLSSKPLTFIPRWVPELLLVALLLCQESILHAFDWIQNWSISITQIPYSVPAMPFSNWLFGEDGAADSASKMSILDLPELPLELILGKFSPAELCRMACVSRGLRDRCRSDHLWVRHMSDKWGKVLGEAAIREWELRVASRICFSVDGDGEGVELKGWRMKLSSVWPLSWLKNRMEGGRKPKSPLPADSLISFYQALESGRFSFPAQIFNRENGHTGFLLSCYDAEISYNSSTNKFYARYPPHGKRSSIIEEVPWDRVRATSVTTSAHEFHISDCLSDLRPGDHIEIQWRKNKGFPYGWWYGVVGHSETCDKSERHCCCHRHETIAVEFNHYVPGSRWRTATINWKEHREEGNENDGFYGGIRKLQNKEEISRWIQLWPSRVLE</sequence>
<dbReference type="Gene3D" id="1.20.1280.50">
    <property type="match status" value="1"/>
</dbReference>
<keyword evidence="1" id="KW-0732">Signal</keyword>
<dbReference type="PANTHER" id="PTHR31482">
    <property type="entry name" value="ESTS AU081301(E20138)"/>
    <property type="match status" value="1"/>
</dbReference>
<feature type="chain" id="PRO_5014183347" evidence="1">
    <location>
        <begin position="22"/>
        <end position="401"/>
    </location>
</feature>
<dbReference type="InterPro" id="IPR001810">
    <property type="entry name" value="F-box_dom"/>
</dbReference>
<dbReference type="PANTHER" id="PTHR31482:SF18">
    <property type="entry name" value="ESTS AU081301(E20138)"/>
    <property type="match status" value="1"/>
</dbReference>
<evidence type="ECO:0000313" key="3">
    <source>
        <dbReference type="EMBL" id="PKA51196.1"/>
    </source>
</evidence>
<dbReference type="AlphaFoldDB" id="A0A2I0A6P1"/>
<evidence type="ECO:0000313" key="4">
    <source>
        <dbReference type="Proteomes" id="UP000236161"/>
    </source>
</evidence>
<gene>
    <name evidence="3" type="ORF">AXF42_Ash010636</name>
</gene>
<name>A0A2I0A6P1_9ASPA</name>
<dbReference type="Proteomes" id="UP000236161">
    <property type="component" value="Unassembled WGS sequence"/>
</dbReference>
<keyword evidence="4" id="KW-1185">Reference proteome</keyword>
<dbReference type="PROSITE" id="PS50181">
    <property type="entry name" value="FBOX"/>
    <property type="match status" value="1"/>
</dbReference>
<dbReference type="OrthoDB" id="512036at2759"/>
<dbReference type="SUPFAM" id="SSF81383">
    <property type="entry name" value="F-box domain"/>
    <property type="match status" value="1"/>
</dbReference>
<dbReference type="InterPro" id="IPR036047">
    <property type="entry name" value="F-box-like_dom_sf"/>
</dbReference>
<dbReference type="Pfam" id="PF00646">
    <property type="entry name" value="F-box"/>
    <property type="match status" value="1"/>
</dbReference>
<dbReference type="EMBL" id="KZ452014">
    <property type="protein sequence ID" value="PKA51196.1"/>
    <property type="molecule type" value="Genomic_DNA"/>
</dbReference>
<accession>A0A2I0A6P1</accession>
<feature type="signal peptide" evidence="1">
    <location>
        <begin position="1"/>
        <end position="21"/>
    </location>
</feature>
<dbReference type="STRING" id="1088818.A0A2I0A6P1"/>
<protein>
    <submittedName>
        <fullName evidence="3">F-box protein</fullName>
    </submittedName>
</protein>